<dbReference type="InterPro" id="IPR025287">
    <property type="entry name" value="WAK_GUB"/>
</dbReference>
<gene>
    <name evidence="24" type="ORF">I3842_15G126300</name>
</gene>
<evidence type="ECO:0000256" key="2">
    <source>
        <dbReference type="ARBA" id="ARBA00022527"/>
    </source>
</evidence>
<keyword evidence="10" id="KW-0418">Kinase</keyword>
<comment type="catalytic activity">
    <reaction evidence="17">
        <text>L-threonyl-[protein] + ATP = O-phospho-L-threonyl-[protein] + ADP + H(+)</text>
        <dbReference type="Rhea" id="RHEA:46608"/>
        <dbReference type="Rhea" id="RHEA-COMP:11060"/>
        <dbReference type="Rhea" id="RHEA-COMP:11605"/>
        <dbReference type="ChEBI" id="CHEBI:15378"/>
        <dbReference type="ChEBI" id="CHEBI:30013"/>
        <dbReference type="ChEBI" id="CHEBI:30616"/>
        <dbReference type="ChEBI" id="CHEBI:61977"/>
        <dbReference type="ChEBI" id="CHEBI:456216"/>
    </reaction>
</comment>
<evidence type="ECO:0000256" key="16">
    <source>
        <dbReference type="ARBA" id="ARBA00047558"/>
    </source>
</evidence>
<evidence type="ECO:0000256" key="17">
    <source>
        <dbReference type="ARBA" id="ARBA00047951"/>
    </source>
</evidence>
<dbReference type="PROSITE" id="PS00107">
    <property type="entry name" value="PROTEIN_KINASE_ATP"/>
    <property type="match status" value="1"/>
</dbReference>
<comment type="caution">
    <text evidence="24">The sequence shown here is derived from an EMBL/GenBank/DDBJ whole genome shotgun (WGS) entry which is preliminary data.</text>
</comment>
<keyword evidence="15" id="KW-0325">Glycoprotein</keyword>
<sequence>MQPMSSSMSSSLQTVLLQQEVVVKLLLGALIISIATFVAATAKPNSSCNRICGSLEIPYPFGTSEDCYLDSSFLITCNSFSSSFNSETITHTPFLRLGNIKVLNISLVDGELRVLIPIVIDCPLESNYNSKNRGNKSWTKLREFPISYTKNVLIAVGCDTLGLITSSASSNNNYTTGCVSRCYSIKGMVNNSCSGIGCCQTPIPDGIKDFTVSVESLKNHSKVRKFNPCGFAFVVEEKEYKFSTLDLQNMQNKIAFPLVLDWTIGNKTCKVAKKNTTGYACKAANSECYNSTNGPGYRCNCSIGYYGNPYLSGGCIDIDECQARNHECAHNACVNHPGSYNCSCPKGYQGDGWRNGTSCVPDIPKPSNSKHIIIALCISISLLILLLGGSSVLLGLKRRKLIKLQEKYFQQNGGLMLQEHILNHGRSMETTKIFSNDELKKATNNYDESKVLGKGGYGTVYKGVLPDKKEVAIKKSKICDKSQIEQFINEVILLTQINHRNVVKLIGCCLETEVPLLVYEFITNGTLSDHIHDISRASSLSWEKRLKIATETARALAYLHSETSMPIIHRDVKSTNILLDDNHTAKVADFGASRLIALDQTEITTLVQGTLGYLDPEYFQTGQLTEKSDVYSFGVVLAELLTGEEAISTNRPETYKNLSMYFVSAVKEDRLFDILEDHIVNEGNIEPLKEVANIAKGCLRLRGEDRPTMMEVATELEGLRIMEKHPWEKDNQTIEGMEYLPDTPTLPFNIDNGASSSVSAVSGHDSMINQLLKPVDDGR</sequence>
<dbReference type="PROSITE" id="PS50026">
    <property type="entry name" value="EGF_3"/>
    <property type="match status" value="1"/>
</dbReference>
<reference evidence="24" key="1">
    <citation type="submission" date="2021-01" db="EMBL/GenBank/DDBJ databases">
        <authorList>
            <person name="Lovell J.T."/>
            <person name="Bentley N."/>
            <person name="Bhattarai G."/>
            <person name="Jenkins J.W."/>
            <person name="Sreedasyam A."/>
            <person name="Alarcon Y."/>
            <person name="Bock C."/>
            <person name="Boston L."/>
            <person name="Carlson J."/>
            <person name="Cervantes K."/>
            <person name="Clermont K."/>
            <person name="Krom N."/>
            <person name="Kubenka K."/>
            <person name="Mamidi S."/>
            <person name="Mattison C."/>
            <person name="Monteros M."/>
            <person name="Pisani C."/>
            <person name="Plott C."/>
            <person name="Rajasekar S."/>
            <person name="Rhein H.S."/>
            <person name="Rohla C."/>
            <person name="Song M."/>
            <person name="Hilaire R.S."/>
            <person name="Shu S."/>
            <person name="Wells L."/>
            <person name="Wang X."/>
            <person name="Webber J."/>
            <person name="Heerema R.J."/>
            <person name="Klein P."/>
            <person name="Conner P."/>
            <person name="Grauke L."/>
            <person name="Grimwood J."/>
            <person name="Schmutz J."/>
            <person name="Randall J.J."/>
        </authorList>
    </citation>
    <scope>NUCLEOTIDE SEQUENCE</scope>
    <source>
        <tissue evidence="24">Leaf</tissue>
    </source>
</reference>
<dbReference type="InterPro" id="IPR008271">
    <property type="entry name" value="Ser/Thr_kinase_AS"/>
</dbReference>
<evidence type="ECO:0000256" key="21">
    <source>
        <dbReference type="SAM" id="Phobius"/>
    </source>
</evidence>
<dbReference type="FunFam" id="2.10.25.10:FF:000038">
    <property type="entry name" value="Fibrillin 2"/>
    <property type="match status" value="1"/>
</dbReference>
<evidence type="ECO:0000256" key="20">
    <source>
        <dbReference type="PROSITE-ProRule" id="PRU10141"/>
    </source>
</evidence>
<evidence type="ECO:0000256" key="14">
    <source>
        <dbReference type="ARBA" id="ARBA00023157"/>
    </source>
</evidence>
<dbReference type="SMART" id="SM00220">
    <property type="entry name" value="S_TKc"/>
    <property type="match status" value="1"/>
</dbReference>
<dbReference type="Pfam" id="PF13947">
    <property type="entry name" value="GUB_WAK_bind"/>
    <property type="match status" value="1"/>
</dbReference>
<evidence type="ECO:0000256" key="9">
    <source>
        <dbReference type="ARBA" id="ARBA00022741"/>
    </source>
</evidence>
<dbReference type="EMBL" id="CM031839">
    <property type="protein sequence ID" value="KAG6675862.1"/>
    <property type="molecule type" value="Genomic_DNA"/>
</dbReference>
<dbReference type="InterPro" id="IPR049883">
    <property type="entry name" value="NOTCH1_EGF-like"/>
</dbReference>
<comment type="catalytic activity">
    <reaction evidence="16">
        <text>L-seryl-[protein] + ATP = O-phospho-L-seryl-[protein] + ADP + H(+)</text>
        <dbReference type="Rhea" id="RHEA:17989"/>
        <dbReference type="Rhea" id="RHEA-COMP:9863"/>
        <dbReference type="Rhea" id="RHEA-COMP:11604"/>
        <dbReference type="ChEBI" id="CHEBI:15378"/>
        <dbReference type="ChEBI" id="CHEBI:29999"/>
        <dbReference type="ChEBI" id="CHEBI:30616"/>
        <dbReference type="ChEBI" id="CHEBI:83421"/>
        <dbReference type="ChEBI" id="CHEBI:456216"/>
    </reaction>
</comment>
<evidence type="ECO:0000256" key="12">
    <source>
        <dbReference type="ARBA" id="ARBA00022989"/>
    </source>
</evidence>
<evidence type="ECO:0000313" key="24">
    <source>
        <dbReference type="EMBL" id="KAG6675862.1"/>
    </source>
</evidence>
<dbReference type="Proteomes" id="UP000811246">
    <property type="component" value="Chromosome 15"/>
</dbReference>
<dbReference type="PROSITE" id="PS01187">
    <property type="entry name" value="EGF_CA"/>
    <property type="match status" value="1"/>
</dbReference>
<evidence type="ECO:0000256" key="10">
    <source>
        <dbReference type="ARBA" id="ARBA00022777"/>
    </source>
</evidence>
<dbReference type="InterPro" id="IPR045274">
    <property type="entry name" value="WAK-like"/>
</dbReference>
<dbReference type="PROSITE" id="PS00108">
    <property type="entry name" value="PROTEIN_KINASE_ST"/>
    <property type="match status" value="1"/>
</dbReference>
<feature type="binding site" evidence="20">
    <location>
        <position position="475"/>
    </location>
    <ligand>
        <name>ATP</name>
        <dbReference type="ChEBI" id="CHEBI:30616"/>
    </ligand>
</feature>
<dbReference type="InterPro" id="IPR001881">
    <property type="entry name" value="EGF-like_Ca-bd_dom"/>
</dbReference>
<dbReference type="FunFam" id="1.10.510.10:FF:000084">
    <property type="entry name" value="Wall-associated receptor kinase 2"/>
    <property type="match status" value="1"/>
</dbReference>
<protein>
    <submittedName>
        <fullName evidence="24">Uncharacterized protein</fullName>
    </submittedName>
</protein>
<dbReference type="InterPro" id="IPR000152">
    <property type="entry name" value="EGF-type_Asp/Asn_hydroxyl_site"/>
</dbReference>
<dbReference type="GO" id="GO:0004674">
    <property type="term" value="F:protein serine/threonine kinase activity"/>
    <property type="evidence" value="ECO:0007669"/>
    <property type="project" value="UniProtKB-KW"/>
</dbReference>
<keyword evidence="13 21" id="KW-0472">Membrane</keyword>
<dbReference type="FunFam" id="2.10.25.10:FF:000628">
    <property type="entry name" value="Wall-associated receptor kinase 2"/>
    <property type="match status" value="1"/>
</dbReference>
<dbReference type="PANTHER" id="PTHR27005">
    <property type="entry name" value="WALL-ASSOCIATED RECEPTOR KINASE-LIKE 21"/>
    <property type="match status" value="1"/>
</dbReference>
<dbReference type="InterPro" id="IPR013695">
    <property type="entry name" value="WAK"/>
</dbReference>
<dbReference type="SMART" id="SM00179">
    <property type="entry name" value="EGF_CA"/>
    <property type="match status" value="1"/>
</dbReference>
<evidence type="ECO:0000259" key="23">
    <source>
        <dbReference type="PROSITE" id="PS50026"/>
    </source>
</evidence>
<evidence type="ECO:0000256" key="6">
    <source>
        <dbReference type="ARBA" id="ARBA00022692"/>
    </source>
</evidence>
<keyword evidence="6 21" id="KW-0812">Transmembrane</keyword>
<feature type="domain" description="EGF-like" evidence="23">
    <location>
        <begin position="317"/>
        <end position="351"/>
    </location>
</feature>
<organism evidence="24 25">
    <name type="scientific">Carya illinoinensis</name>
    <name type="common">Pecan</name>
    <dbReference type="NCBI Taxonomy" id="32201"/>
    <lineage>
        <taxon>Eukaryota</taxon>
        <taxon>Viridiplantae</taxon>
        <taxon>Streptophyta</taxon>
        <taxon>Embryophyta</taxon>
        <taxon>Tracheophyta</taxon>
        <taxon>Spermatophyta</taxon>
        <taxon>Magnoliopsida</taxon>
        <taxon>eudicotyledons</taxon>
        <taxon>Gunneridae</taxon>
        <taxon>Pentapetalae</taxon>
        <taxon>rosids</taxon>
        <taxon>fabids</taxon>
        <taxon>Fagales</taxon>
        <taxon>Juglandaceae</taxon>
        <taxon>Carya</taxon>
    </lineage>
</organism>
<keyword evidence="8" id="KW-0677">Repeat</keyword>
<dbReference type="SMART" id="SM00181">
    <property type="entry name" value="EGF"/>
    <property type="match status" value="2"/>
</dbReference>
<evidence type="ECO:0000256" key="19">
    <source>
        <dbReference type="PROSITE-ProRule" id="PRU00076"/>
    </source>
</evidence>
<dbReference type="CDD" id="cd00054">
    <property type="entry name" value="EGF_CA"/>
    <property type="match status" value="1"/>
</dbReference>
<evidence type="ECO:0000256" key="3">
    <source>
        <dbReference type="ARBA" id="ARBA00022536"/>
    </source>
</evidence>
<keyword evidence="12 21" id="KW-1133">Transmembrane helix</keyword>
<dbReference type="InterPro" id="IPR000719">
    <property type="entry name" value="Prot_kinase_dom"/>
</dbReference>
<dbReference type="Pfam" id="PF08488">
    <property type="entry name" value="WAK"/>
    <property type="match status" value="1"/>
</dbReference>
<comment type="subcellular location">
    <subcellularLocation>
        <location evidence="1">Membrane</location>
        <topology evidence="1">Single-pass type I membrane protein</topology>
    </subcellularLocation>
</comment>
<comment type="caution">
    <text evidence="19">Lacks conserved residue(s) required for the propagation of feature annotation.</text>
</comment>
<dbReference type="PROSITE" id="PS00010">
    <property type="entry name" value="ASX_HYDROXYL"/>
    <property type="match status" value="1"/>
</dbReference>
<dbReference type="GO" id="GO:0007166">
    <property type="term" value="P:cell surface receptor signaling pathway"/>
    <property type="evidence" value="ECO:0007669"/>
    <property type="project" value="InterPro"/>
</dbReference>
<dbReference type="InterPro" id="IPR000742">
    <property type="entry name" value="EGF"/>
</dbReference>
<dbReference type="GO" id="GO:0005886">
    <property type="term" value="C:plasma membrane"/>
    <property type="evidence" value="ECO:0007669"/>
    <property type="project" value="TreeGrafter"/>
</dbReference>
<evidence type="ECO:0000256" key="5">
    <source>
        <dbReference type="ARBA" id="ARBA00022679"/>
    </source>
</evidence>
<evidence type="ECO:0000256" key="1">
    <source>
        <dbReference type="ARBA" id="ARBA00004479"/>
    </source>
</evidence>
<keyword evidence="11 20" id="KW-0067">ATP-binding</keyword>
<dbReference type="PANTHER" id="PTHR27005:SF283">
    <property type="entry name" value="OS02G0633066 PROTEIN"/>
    <property type="match status" value="1"/>
</dbReference>
<keyword evidence="7" id="KW-0732">Signal</keyword>
<keyword evidence="5" id="KW-0808">Transferase</keyword>
<feature type="transmembrane region" description="Helical" evidence="21">
    <location>
        <begin position="372"/>
        <end position="396"/>
    </location>
</feature>
<dbReference type="GO" id="GO:0030247">
    <property type="term" value="F:polysaccharide binding"/>
    <property type="evidence" value="ECO:0007669"/>
    <property type="project" value="InterPro"/>
</dbReference>
<dbReference type="InterPro" id="IPR018097">
    <property type="entry name" value="EGF_Ca-bd_CS"/>
</dbReference>
<dbReference type="PROSITE" id="PS50011">
    <property type="entry name" value="PROTEIN_KINASE_DOM"/>
    <property type="match status" value="1"/>
</dbReference>
<feature type="transmembrane region" description="Helical" evidence="21">
    <location>
        <begin position="21"/>
        <end position="42"/>
    </location>
</feature>
<evidence type="ECO:0000256" key="4">
    <source>
        <dbReference type="ARBA" id="ARBA00022553"/>
    </source>
</evidence>
<dbReference type="GO" id="GO:0005509">
    <property type="term" value="F:calcium ion binding"/>
    <property type="evidence" value="ECO:0007669"/>
    <property type="project" value="InterPro"/>
</dbReference>
<dbReference type="Pfam" id="PF07645">
    <property type="entry name" value="EGF_CA"/>
    <property type="match status" value="1"/>
</dbReference>
<dbReference type="AlphaFoldDB" id="A0A922A6K8"/>
<evidence type="ECO:0000256" key="18">
    <source>
        <dbReference type="ARBA" id="ARBA00058961"/>
    </source>
</evidence>
<dbReference type="FunFam" id="3.30.200.20:FF:000043">
    <property type="entry name" value="Wall-associated receptor kinase 2"/>
    <property type="match status" value="1"/>
</dbReference>
<evidence type="ECO:0000256" key="15">
    <source>
        <dbReference type="ARBA" id="ARBA00023180"/>
    </source>
</evidence>
<keyword evidence="9 20" id="KW-0547">Nucleotide-binding</keyword>
<evidence type="ECO:0000256" key="7">
    <source>
        <dbReference type="ARBA" id="ARBA00022729"/>
    </source>
</evidence>
<keyword evidence="14" id="KW-1015">Disulfide bond</keyword>
<feature type="domain" description="Protein kinase" evidence="22">
    <location>
        <begin position="446"/>
        <end position="728"/>
    </location>
</feature>
<name>A0A922A6K8_CARIL</name>
<accession>A0A922A6K8</accession>
<keyword evidence="2" id="KW-0723">Serine/threonine-protein kinase</keyword>
<dbReference type="InterPro" id="IPR017441">
    <property type="entry name" value="Protein_kinase_ATP_BS"/>
</dbReference>
<dbReference type="CDD" id="cd14066">
    <property type="entry name" value="STKc_IRAK"/>
    <property type="match status" value="1"/>
</dbReference>
<evidence type="ECO:0000259" key="22">
    <source>
        <dbReference type="PROSITE" id="PS50011"/>
    </source>
</evidence>
<dbReference type="Pfam" id="PF07714">
    <property type="entry name" value="PK_Tyr_Ser-Thr"/>
    <property type="match status" value="1"/>
</dbReference>
<keyword evidence="4" id="KW-0597">Phosphoprotein</keyword>
<dbReference type="GO" id="GO:0005524">
    <property type="term" value="F:ATP binding"/>
    <property type="evidence" value="ECO:0007669"/>
    <property type="project" value="UniProtKB-UniRule"/>
</dbReference>
<dbReference type="InterPro" id="IPR001245">
    <property type="entry name" value="Ser-Thr/Tyr_kinase_cat_dom"/>
</dbReference>
<evidence type="ECO:0000313" key="25">
    <source>
        <dbReference type="Proteomes" id="UP000811246"/>
    </source>
</evidence>
<comment type="function">
    <text evidence="18">Serine/threonine-protein kinase that may function as a signaling receptor of extracellular matrix component. Binding to pectin may have significance in the control of cell expansion, morphogenesis and development.</text>
</comment>
<evidence type="ECO:0000256" key="13">
    <source>
        <dbReference type="ARBA" id="ARBA00023136"/>
    </source>
</evidence>
<evidence type="ECO:0000256" key="11">
    <source>
        <dbReference type="ARBA" id="ARBA00022840"/>
    </source>
</evidence>
<keyword evidence="3 19" id="KW-0245">EGF-like domain</keyword>
<proteinExistence type="predicted"/>
<evidence type="ECO:0000256" key="8">
    <source>
        <dbReference type="ARBA" id="ARBA00022737"/>
    </source>
</evidence>